<keyword evidence="2" id="KW-1185">Reference proteome</keyword>
<accession>A0AAE3LR58</accession>
<dbReference type="Pfam" id="PF00494">
    <property type="entry name" value="SQS_PSY"/>
    <property type="match status" value="1"/>
</dbReference>
<sequence length="254" mass="27662">MELDFAASAALVEKGDPDRFAALMTVPMPERAALFVLAAYNLELAKIPWVSQEPMIAEMRLQWWRDLIEGIGKGEGARAHEVAGPLHAVVTQYDLPLDLLDQMADARRWDVNKDAFEDRADFDSYIDQTAGNLMWLGALTFGATAADEAAVRARAYGAGVARFLAAVSELEARGRIPLLDGRAEGIRALASDARAKLRAAKVSNKIAPATRDAWAADKVVSLAEKEPQRVADGTLVLSEFSRRFGLLRVALTGR</sequence>
<comment type="caution">
    <text evidence="1">The sequence shown here is derived from an EMBL/GenBank/DDBJ whole genome shotgun (WGS) entry which is preliminary data.</text>
</comment>
<gene>
    <name evidence="1" type="ORF">OH136_06725</name>
</gene>
<evidence type="ECO:0000313" key="1">
    <source>
        <dbReference type="EMBL" id="MCV6824248.1"/>
    </source>
</evidence>
<evidence type="ECO:0000313" key="2">
    <source>
        <dbReference type="Proteomes" id="UP001208041"/>
    </source>
</evidence>
<dbReference type="InterPro" id="IPR008949">
    <property type="entry name" value="Isoprenoid_synthase_dom_sf"/>
</dbReference>
<name>A0AAE3LR58_9RHOB</name>
<proteinExistence type="predicted"/>
<dbReference type="EMBL" id="JAOYFC010000001">
    <property type="protein sequence ID" value="MCV6824248.1"/>
    <property type="molecule type" value="Genomic_DNA"/>
</dbReference>
<dbReference type="RefSeq" id="WP_263953063.1">
    <property type="nucleotide sequence ID" value="NZ_JAOYFC010000001.1"/>
</dbReference>
<dbReference type="Proteomes" id="UP001208041">
    <property type="component" value="Unassembled WGS sequence"/>
</dbReference>
<reference evidence="1" key="1">
    <citation type="submission" date="2022-10" db="EMBL/GenBank/DDBJ databases">
        <authorList>
            <person name="Yue Y."/>
        </authorList>
    </citation>
    <scope>NUCLEOTIDE SEQUENCE</scope>
    <source>
        <strain evidence="1">Z654</strain>
    </source>
</reference>
<organism evidence="1 2">
    <name type="scientific">Halocynthiibacter halioticoli</name>
    <dbReference type="NCBI Taxonomy" id="2986804"/>
    <lineage>
        <taxon>Bacteria</taxon>
        <taxon>Pseudomonadati</taxon>
        <taxon>Pseudomonadota</taxon>
        <taxon>Alphaproteobacteria</taxon>
        <taxon>Rhodobacterales</taxon>
        <taxon>Paracoccaceae</taxon>
        <taxon>Halocynthiibacter</taxon>
    </lineage>
</organism>
<dbReference type="InterPro" id="IPR002060">
    <property type="entry name" value="Squ/phyt_synthse"/>
</dbReference>
<dbReference type="SUPFAM" id="SSF48576">
    <property type="entry name" value="Terpenoid synthases"/>
    <property type="match status" value="1"/>
</dbReference>
<dbReference type="Gene3D" id="1.10.600.10">
    <property type="entry name" value="Farnesyl Diphosphate Synthase"/>
    <property type="match status" value="1"/>
</dbReference>
<protein>
    <submittedName>
        <fullName evidence="1">Squalene/phytoene synthase family protein</fullName>
    </submittedName>
</protein>
<dbReference type="AlphaFoldDB" id="A0AAE3LR58"/>